<reference evidence="1 2" key="1">
    <citation type="submission" date="2021-06" db="EMBL/GenBank/DDBJ databases">
        <authorList>
            <person name="Palmer J.M."/>
        </authorList>
    </citation>
    <scope>NUCLEOTIDE SEQUENCE [LARGE SCALE GENOMIC DNA]</scope>
    <source>
        <strain evidence="2">if_2019</strain>
        <tissue evidence="1">Muscle</tissue>
    </source>
</reference>
<comment type="caution">
    <text evidence="1">The sequence shown here is derived from an EMBL/GenBank/DDBJ whole genome shotgun (WGS) entry which is preliminary data.</text>
</comment>
<evidence type="ECO:0000313" key="2">
    <source>
        <dbReference type="Proteomes" id="UP001482620"/>
    </source>
</evidence>
<evidence type="ECO:0000313" key="1">
    <source>
        <dbReference type="EMBL" id="MEQ2236389.1"/>
    </source>
</evidence>
<sequence>MLDLWETDKLNSLRRNRLSPSCFNKEEEQGEEAEALQNQPKLVELRKFLVPLLILRYIESLHFSTTFGNLLPAIQHLPGRHLWQLGAGCCSEDNEEMVSKDDYEI</sequence>
<name>A0ABV0TU00_9TELE</name>
<dbReference type="EMBL" id="JAHRIQ010047301">
    <property type="protein sequence ID" value="MEQ2236389.1"/>
    <property type="molecule type" value="Genomic_DNA"/>
</dbReference>
<accession>A0ABV0TU00</accession>
<proteinExistence type="predicted"/>
<dbReference type="Proteomes" id="UP001482620">
    <property type="component" value="Unassembled WGS sequence"/>
</dbReference>
<protein>
    <submittedName>
        <fullName evidence="1">Uncharacterized protein</fullName>
    </submittedName>
</protein>
<organism evidence="1 2">
    <name type="scientific">Ilyodon furcidens</name>
    <name type="common">goldbreast splitfin</name>
    <dbReference type="NCBI Taxonomy" id="33524"/>
    <lineage>
        <taxon>Eukaryota</taxon>
        <taxon>Metazoa</taxon>
        <taxon>Chordata</taxon>
        <taxon>Craniata</taxon>
        <taxon>Vertebrata</taxon>
        <taxon>Euteleostomi</taxon>
        <taxon>Actinopterygii</taxon>
        <taxon>Neopterygii</taxon>
        <taxon>Teleostei</taxon>
        <taxon>Neoteleostei</taxon>
        <taxon>Acanthomorphata</taxon>
        <taxon>Ovalentaria</taxon>
        <taxon>Atherinomorphae</taxon>
        <taxon>Cyprinodontiformes</taxon>
        <taxon>Goodeidae</taxon>
        <taxon>Ilyodon</taxon>
    </lineage>
</organism>
<keyword evidence="2" id="KW-1185">Reference proteome</keyword>
<gene>
    <name evidence="1" type="ORF">ILYODFUR_012304</name>
</gene>